<keyword evidence="5 6" id="KW-0472">Membrane</keyword>
<evidence type="ECO:0000313" key="7">
    <source>
        <dbReference type="EMBL" id="TCS35543.1"/>
    </source>
</evidence>
<dbReference type="Pfam" id="PF01810">
    <property type="entry name" value="LysE"/>
    <property type="match status" value="1"/>
</dbReference>
<evidence type="ECO:0000313" key="8">
    <source>
        <dbReference type="Proteomes" id="UP000295382"/>
    </source>
</evidence>
<dbReference type="Proteomes" id="UP000295382">
    <property type="component" value="Unassembled WGS sequence"/>
</dbReference>
<organism evidence="7 8">
    <name type="scientific">Paucimonas lemoignei</name>
    <name type="common">Pseudomonas lemoignei</name>
    <dbReference type="NCBI Taxonomy" id="29443"/>
    <lineage>
        <taxon>Bacteria</taxon>
        <taxon>Pseudomonadati</taxon>
        <taxon>Pseudomonadota</taxon>
        <taxon>Betaproteobacteria</taxon>
        <taxon>Burkholderiales</taxon>
        <taxon>Burkholderiaceae</taxon>
        <taxon>Paucimonas</taxon>
    </lineage>
</organism>
<dbReference type="GO" id="GO:0033228">
    <property type="term" value="P:cysteine export across plasma membrane"/>
    <property type="evidence" value="ECO:0007669"/>
    <property type="project" value="TreeGrafter"/>
</dbReference>
<feature type="transmembrane region" description="Helical" evidence="6">
    <location>
        <begin position="137"/>
        <end position="161"/>
    </location>
</feature>
<dbReference type="RefSeq" id="WP_132259558.1">
    <property type="nucleotide sequence ID" value="NZ_SLZQ01000010.1"/>
</dbReference>
<gene>
    <name evidence="7" type="ORF">EDC30_11011</name>
</gene>
<evidence type="ECO:0000256" key="2">
    <source>
        <dbReference type="ARBA" id="ARBA00022475"/>
    </source>
</evidence>
<feature type="transmembrane region" description="Helical" evidence="6">
    <location>
        <begin position="69"/>
        <end position="89"/>
    </location>
</feature>
<comment type="caution">
    <text evidence="7">The sequence shown here is derived from an EMBL/GenBank/DDBJ whole genome shotgun (WGS) entry which is preliminary data.</text>
</comment>
<keyword evidence="3 6" id="KW-0812">Transmembrane</keyword>
<evidence type="ECO:0000256" key="4">
    <source>
        <dbReference type="ARBA" id="ARBA00022989"/>
    </source>
</evidence>
<comment type="subcellular location">
    <subcellularLocation>
        <location evidence="1">Cell membrane</location>
        <topology evidence="1">Multi-pass membrane protein</topology>
    </subcellularLocation>
</comment>
<evidence type="ECO:0000256" key="5">
    <source>
        <dbReference type="ARBA" id="ARBA00023136"/>
    </source>
</evidence>
<proteinExistence type="predicted"/>
<accession>A0A4R3HSU9</accession>
<name>A0A4R3HSU9_PAULE</name>
<feature type="transmembrane region" description="Helical" evidence="6">
    <location>
        <begin position="40"/>
        <end position="63"/>
    </location>
</feature>
<sequence>MTIDPQFLTFAVSTALILITPGPTNTLLATAGLTLGMRKALRLLAVELAGYVLAISTWGIFLISLQEHYPYLGTLLRFIGSGYLLYVAVKMWRAAKALQTSPHASISAQALFTATLLNPKGLVFASAVFPAQAFDDIQVYCAAMAVFGCLLLPIGFAWIAFGATLRSGKLARVNPFNFQRAAALLLGLFSVSMAWAAIS</sequence>
<feature type="transmembrane region" description="Helical" evidence="6">
    <location>
        <begin position="181"/>
        <end position="198"/>
    </location>
</feature>
<evidence type="ECO:0000256" key="1">
    <source>
        <dbReference type="ARBA" id="ARBA00004651"/>
    </source>
</evidence>
<protein>
    <submittedName>
        <fullName evidence="7">Threonine/homoserine/homoserine lactone efflux protein</fullName>
    </submittedName>
</protein>
<keyword evidence="8" id="KW-1185">Reference proteome</keyword>
<evidence type="ECO:0000256" key="3">
    <source>
        <dbReference type="ARBA" id="ARBA00022692"/>
    </source>
</evidence>
<dbReference type="OrthoDB" id="6710777at2"/>
<feature type="transmembrane region" description="Helical" evidence="6">
    <location>
        <begin position="6"/>
        <end position="28"/>
    </location>
</feature>
<keyword evidence="4 6" id="KW-1133">Transmembrane helix</keyword>
<keyword evidence="2" id="KW-1003">Cell membrane</keyword>
<reference evidence="7 8" key="1">
    <citation type="submission" date="2019-03" db="EMBL/GenBank/DDBJ databases">
        <title>Genomic Encyclopedia of Type Strains, Phase IV (KMG-IV): sequencing the most valuable type-strain genomes for metagenomic binning, comparative biology and taxonomic classification.</title>
        <authorList>
            <person name="Goeker M."/>
        </authorList>
    </citation>
    <scope>NUCLEOTIDE SEQUENCE [LARGE SCALE GENOMIC DNA]</scope>
    <source>
        <strain evidence="7 8">DSM 7445</strain>
    </source>
</reference>
<dbReference type="GO" id="GO:0005886">
    <property type="term" value="C:plasma membrane"/>
    <property type="evidence" value="ECO:0007669"/>
    <property type="project" value="UniProtKB-SubCell"/>
</dbReference>
<dbReference type="AlphaFoldDB" id="A0A4R3HSU9"/>
<dbReference type="GO" id="GO:0015171">
    <property type="term" value="F:amino acid transmembrane transporter activity"/>
    <property type="evidence" value="ECO:0007669"/>
    <property type="project" value="TreeGrafter"/>
</dbReference>
<evidence type="ECO:0000256" key="6">
    <source>
        <dbReference type="SAM" id="Phobius"/>
    </source>
</evidence>
<dbReference type="EMBL" id="SLZQ01000010">
    <property type="protein sequence ID" value="TCS35543.1"/>
    <property type="molecule type" value="Genomic_DNA"/>
</dbReference>
<dbReference type="PANTHER" id="PTHR30086:SF20">
    <property type="entry name" value="ARGININE EXPORTER PROTEIN ARGO-RELATED"/>
    <property type="match status" value="1"/>
</dbReference>
<dbReference type="PANTHER" id="PTHR30086">
    <property type="entry name" value="ARGININE EXPORTER PROTEIN ARGO"/>
    <property type="match status" value="1"/>
</dbReference>
<dbReference type="InterPro" id="IPR001123">
    <property type="entry name" value="LeuE-type"/>
</dbReference>